<organism evidence="1 2">
    <name type="scientific">Amnimonas aquatica</name>
    <dbReference type="NCBI Taxonomy" id="2094561"/>
    <lineage>
        <taxon>Bacteria</taxon>
        <taxon>Pseudomonadati</taxon>
        <taxon>Pseudomonadota</taxon>
        <taxon>Gammaproteobacteria</taxon>
        <taxon>Moraxellales</taxon>
        <taxon>Moraxellaceae</taxon>
        <taxon>Amnimonas</taxon>
    </lineage>
</organism>
<feature type="non-terminal residue" evidence="1">
    <location>
        <position position="113"/>
    </location>
</feature>
<dbReference type="Proteomes" id="UP000243900">
    <property type="component" value="Unassembled WGS sequence"/>
</dbReference>
<comment type="caution">
    <text evidence="1">The sequence shown here is derived from an EMBL/GenBank/DDBJ whole genome shotgun (WGS) entry which is preliminary data.</text>
</comment>
<evidence type="ECO:0000313" key="2">
    <source>
        <dbReference type="Proteomes" id="UP000243900"/>
    </source>
</evidence>
<keyword evidence="2" id="KW-1185">Reference proteome</keyword>
<proteinExistence type="predicted"/>
<name>A0A2P6ARS0_9GAMM</name>
<protein>
    <submittedName>
        <fullName evidence="1">Uncharacterized protein</fullName>
    </submittedName>
</protein>
<gene>
    <name evidence="1" type="ORF">C5O18_06850</name>
</gene>
<accession>A0A2P6ARS0</accession>
<dbReference type="EMBL" id="PTQZ01000155">
    <property type="protein sequence ID" value="PQA39123.1"/>
    <property type="molecule type" value="Genomic_DNA"/>
</dbReference>
<reference evidence="2" key="1">
    <citation type="submission" date="2018-02" db="EMBL/GenBank/DDBJ databases">
        <title>Genome sequencing of Solimonas sp. HR-BB.</title>
        <authorList>
            <person name="Lee Y."/>
            <person name="Jeon C.O."/>
        </authorList>
    </citation>
    <scope>NUCLEOTIDE SEQUENCE [LARGE SCALE GENOMIC DNA]</scope>
    <source>
        <strain evidence="2">HR-E</strain>
    </source>
</reference>
<dbReference type="AlphaFoldDB" id="A0A2P6ARS0"/>
<evidence type="ECO:0000313" key="1">
    <source>
        <dbReference type="EMBL" id="PQA39123.1"/>
    </source>
</evidence>
<sequence length="113" mass="12373">MTAISPAHCPDDIPALDRIPGATRWRDPQPSPLLRLLGIRTDDPRFARLKQALWQGDPLADAVADWVQSTRGGWALFQQALAQGIGSVDNPPACLAALFARVDARPHWVDDDL</sequence>